<evidence type="ECO:0000313" key="2">
    <source>
        <dbReference type="Proteomes" id="UP001165960"/>
    </source>
</evidence>
<reference evidence="1" key="1">
    <citation type="submission" date="2022-04" db="EMBL/GenBank/DDBJ databases">
        <title>Genome of the entomopathogenic fungus Entomophthora muscae.</title>
        <authorList>
            <person name="Elya C."/>
            <person name="Lovett B.R."/>
            <person name="Lee E."/>
            <person name="Macias A.M."/>
            <person name="Hajek A.E."/>
            <person name="De Bivort B.L."/>
            <person name="Kasson M.T."/>
            <person name="De Fine Licht H.H."/>
            <person name="Stajich J.E."/>
        </authorList>
    </citation>
    <scope>NUCLEOTIDE SEQUENCE</scope>
    <source>
        <strain evidence="1">Berkeley</strain>
    </source>
</reference>
<organism evidence="1 2">
    <name type="scientific">Entomophthora muscae</name>
    <dbReference type="NCBI Taxonomy" id="34485"/>
    <lineage>
        <taxon>Eukaryota</taxon>
        <taxon>Fungi</taxon>
        <taxon>Fungi incertae sedis</taxon>
        <taxon>Zoopagomycota</taxon>
        <taxon>Entomophthoromycotina</taxon>
        <taxon>Entomophthoromycetes</taxon>
        <taxon>Entomophthorales</taxon>
        <taxon>Entomophthoraceae</taxon>
        <taxon>Entomophthora</taxon>
    </lineage>
</organism>
<proteinExistence type="predicted"/>
<accession>A0ACC2TTX7</accession>
<name>A0ACC2TTX7_9FUNG</name>
<protein>
    <submittedName>
        <fullName evidence="1">Uncharacterized protein</fullName>
    </submittedName>
</protein>
<dbReference type="Proteomes" id="UP001165960">
    <property type="component" value="Unassembled WGS sequence"/>
</dbReference>
<evidence type="ECO:0000313" key="1">
    <source>
        <dbReference type="EMBL" id="KAJ9078220.1"/>
    </source>
</evidence>
<comment type="caution">
    <text evidence="1">The sequence shown here is derived from an EMBL/GenBank/DDBJ whole genome shotgun (WGS) entry which is preliminary data.</text>
</comment>
<dbReference type="EMBL" id="QTSX02002158">
    <property type="protein sequence ID" value="KAJ9078220.1"/>
    <property type="molecule type" value="Genomic_DNA"/>
</dbReference>
<gene>
    <name evidence="1" type="ORF">DSO57_1009139</name>
</gene>
<keyword evidence="2" id="KW-1185">Reference proteome</keyword>
<sequence>MADAKLVRPSSSLLRSMNLIHALFGLVLAVPDGLFGGDCTVIDDSLIITAAFYKEADVPVLSRNSYYIDLASQQTLNANSQLRWNELSYMRKMPGQFLLYGEGSIKYSMGSNIVESADMKGSSTDDNPLSEAVIKKSNESTMPSHIGNEDDVPTIVDEAMYLEALNKGLKIAVKYKNIYHILQNPEIKEGILSVISTVTEDYKYNNITLKGTPPPYMPGYSVALRMNTVYIVTDNKIHILDLDTYEWKEHTVNGFKAAQSGCLKTHKNILIHAFGKRREYILE</sequence>